<keyword evidence="6 8" id="KW-0496">Mitochondrion</keyword>
<keyword evidence="4 8" id="KW-0812">Transmembrane</keyword>
<proteinExistence type="inferred from homology"/>
<name>A0ABV0NTX8_9TELE</name>
<dbReference type="InterPro" id="IPR041752">
    <property type="entry name" value="Coa3"/>
</dbReference>
<comment type="subunit">
    <text evidence="8">Component of 250-400 kDa complexes called cytochrome oxidase assembly intermediates or COA complexes.</text>
</comment>
<accession>A0ABV0NTX8</accession>
<comment type="function">
    <text evidence="1">Core component of the MITRAC (mitochondrial translation regulation assembly intermediate of cytochrome c oxidase complex) complex, that regulates cytochrome c oxidase assembly. MITRAC complexes regulate both translation of mitochondrial encoded components and assembly of nuclear-encoded components imported in mitochondrion. Required for efficient translation of MT-CO1 and mitochondrial respiratory chain complex IV assembly.</text>
</comment>
<comment type="subcellular location">
    <subcellularLocation>
        <location evidence="2">Mitochondrion membrane</location>
        <topology evidence="2">Single-pass membrane protein</topology>
    </subcellularLocation>
</comment>
<protein>
    <recommendedName>
        <fullName evidence="8">Cytochrome c oxidase assembly factor 3</fullName>
    </recommendedName>
</protein>
<evidence type="ECO:0000313" key="12">
    <source>
        <dbReference type="Proteomes" id="UP001476798"/>
    </source>
</evidence>
<evidence type="ECO:0000256" key="6">
    <source>
        <dbReference type="ARBA" id="ARBA00023128"/>
    </source>
</evidence>
<dbReference type="InterPro" id="IPR018628">
    <property type="entry name" value="Coa3_CC"/>
</dbReference>
<evidence type="ECO:0000256" key="2">
    <source>
        <dbReference type="ARBA" id="ARBA00004304"/>
    </source>
</evidence>
<sequence>MADKKPLKSGSPFATRIDPTKESLSQEQMHFIKQVELEQWKKKTSKLRTRNVVTGLAIGALVLGICILNVNYKVNYVILPGADYGRDRQGGQACQTAGTKDWSQLRRAGCQPLYGRVLCPALNQERTDDATESYSMPGCSLFYYLRQSRTLFCLDNGY</sequence>
<evidence type="ECO:0000259" key="10">
    <source>
        <dbReference type="Pfam" id="PF09813"/>
    </source>
</evidence>
<dbReference type="EMBL" id="JAHRIO010050713">
    <property type="protein sequence ID" value="MEQ2174835.1"/>
    <property type="molecule type" value="Genomic_DNA"/>
</dbReference>
<keyword evidence="8" id="KW-0999">Mitochondrion inner membrane</keyword>
<comment type="similarity">
    <text evidence="3 8">Belongs to the COA3 family.</text>
</comment>
<gene>
    <name evidence="11" type="ORF">GOODEAATRI_011821</name>
</gene>
<dbReference type="Pfam" id="PF09813">
    <property type="entry name" value="Coa3_cc"/>
    <property type="match status" value="1"/>
</dbReference>
<keyword evidence="12" id="KW-1185">Reference proteome</keyword>
<keyword evidence="7 8" id="KW-0472">Membrane</keyword>
<evidence type="ECO:0000256" key="4">
    <source>
        <dbReference type="ARBA" id="ARBA00022692"/>
    </source>
</evidence>
<comment type="caution">
    <text evidence="11">The sequence shown here is derived from an EMBL/GenBank/DDBJ whole genome shotgun (WGS) entry which is preliminary data.</text>
</comment>
<evidence type="ECO:0000256" key="3">
    <source>
        <dbReference type="ARBA" id="ARBA00007035"/>
    </source>
</evidence>
<dbReference type="PANTHER" id="PTHR15642">
    <property type="entry name" value="CYTOCHROME C OXIDASE ASSEMBLY FACTOR 3, MITOCHONDRIAL"/>
    <property type="match status" value="1"/>
</dbReference>
<evidence type="ECO:0000256" key="9">
    <source>
        <dbReference type="SAM" id="MobiDB-lite"/>
    </source>
</evidence>
<evidence type="ECO:0000256" key="7">
    <source>
        <dbReference type="ARBA" id="ARBA00023136"/>
    </source>
</evidence>
<evidence type="ECO:0000256" key="1">
    <source>
        <dbReference type="ARBA" id="ARBA00003429"/>
    </source>
</evidence>
<comment type="function">
    <text evidence="8">Required for assembly of cytochrome c oxidase (complex IV).</text>
</comment>
<feature type="region of interest" description="Disordered" evidence="9">
    <location>
        <begin position="1"/>
        <end position="22"/>
    </location>
</feature>
<evidence type="ECO:0000256" key="8">
    <source>
        <dbReference type="RuleBase" id="RU367056"/>
    </source>
</evidence>
<keyword evidence="5 8" id="KW-1133">Transmembrane helix</keyword>
<feature type="transmembrane region" description="Helical" evidence="8">
    <location>
        <begin position="51"/>
        <end position="70"/>
    </location>
</feature>
<evidence type="ECO:0000256" key="5">
    <source>
        <dbReference type="ARBA" id="ARBA00022989"/>
    </source>
</evidence>
<feature type="domain" description="Cytochrome c oxidase assembly factor 3 mitochondrial coiled-coil" evidence="10">
    <location>
        <begin position="39"/>
        <end position="65"/>
    </location>
</feature>
<evidence type="ECO:0000313" key="11">
    <source>
        <dbReference type="EMBL" id="MEQ2174835.1"/>
    </source>
</evidence>
<organism evidence="11 12">
    <name type="scientific">Goodea atripinnis</name>
    <dbReference type="NCBI Taxonomy" id="208336"/>
    <lineage>
        <taxon>Eukaryota</taxon>
        <taxon>Metazoa</taxon>
        <taxon>Chordata</taxon>
        <taxon>Craniata</taxon>
        <taxon>Vertebrata</taxon>
        <taxon>Euteleostomi</taxon>
        <taxon>Actinopterygii</taxon>
        <taxon>Neopterygii</taxon>
        <taxon>Teleostei</taxon>
        <taxon>Neoteleostei</taxon>
        <taxon>Acanthomorphata</taxon>
        <taxon>Ovalentaria</taxon>
        <taxon>Atherinomorphae</taxon>
        <taxon>Cyprinodontiformes</taxon>
        <taxon>Goodeidae</taxon>
        <taxon>Goodea</taxon>
    </lineage>
</organism>
<dbReference type="Proteomes" id="UP001476798">
    <property type="component" value="Unassembled WGS sequence"/>
</dbReference>
<reference evidence="11 12" key="1">
    <citation type="submission" date="2021-06" db="EMBL/GenBank/DDBJ databases">
        <authorList>
            <person name="Palmer J.M."/>
        </authorList>
    </citation>
    <scope>NUCLEOTIDE SEQUENCE [LARGE SCALE GENOMIC DNA]</scope>
    <source>
        <strain evidence="11 12">GA_2019</strain>
        <tissue evidence="11">Muscle</tissue>
    </source>
</reference>
<dbReference type="PANTHER" id="PTHR15642:SF3">
    <property type="entry name" value="CYTOCHROME C OXIDASE ASSEMBLY FACTOR 3 HOMOLOG, MITOCHONDRIAL"/>
    <property type="match status" value="1"/>
</dbReference>